<comment type="caution">
    <text evidence="7">The sequence shown here is derived from an EMBL/GenBank/DDBJ whole genome shotgun (WGS) entry which is preliminary data.</text>
</comment>
<name>A0ABT3Q2T8_9BACT</name>
<dbReference type="EMBL" id="JAJNDC010000005">
    <property type="protein sequence ID" value="MCW9714430.1"/>
    <property type="molecule type" value="Genomic_DNA"/>
</dbReference>
<dbReference type="Gene3D" id="3.40.605.10">
    <property type="entry name" value="Aldehyde Dehydrogenase, Chain A, domain 1"/>
    <property type="match status" value="1"/>
</dbReference>
<dbReference type="PANTHER" id="PTHR43570:SF16">
    <property type="entry name" value="ALDEHYDE DEHYDROGENASE TYPE III, ISOFORM Q"/>
    <property type="match status" value="1"/>
</dbReference>
<proteinExistence type="inferred from homology"/>
<evidence type="ECO:0000313" key="7">
    <source>
        <dbReference type="EMBL" id="MCW9714430.1"/>
    </source>
</evidence>
<dbReference type="InterPro" id="IPR012394">
    <property type="entry name" value="Aldehyde_DH_NAD(P)"/>
</dbReference>
<dbReference type="PANTHER" id="PTHR43570">
    <property type="entry name" value="ALDEHYDE DEHYDROGENASE"/>
    <property type="match status" value="1"/>
</dbReference>
<dbReference type="PIRSF" id="PIRSF036492">
    <property type="entry name" value="ALDH"/>
    <property type="match status" value="1"/>
</dbReference>
<dbReference type="InterPro" id="IPR016161">
    <property type="entry name" value="Ald_DH/histidinol_DH"/>
</dbReference>
<gene>
    <name evidence="7" type="ORF">LQ318_16105</name>
</gene>
<sequence>MEEIVDRQHQFFEQGKSRDPKFRINKLLRLKSLLQEHEEEIFAALQKDFCKPPLETYGTELLILYKEIDHLVKNLYSWSKPKKVRSSLLNFPSKSYIYPQPFGVSLVIGAWNYPIQLSLNPVLGSMVAGNCTIIKPSELAPNTSALLEEIINTHFDSGYLHVVQGDADTTQALLDEPLDYIFFTGSTRVGKIIMKAAAEQLTPVTLELGGKSPAIVDYAADLELAAKRISWGKFINAGQTCVSPDYVYVHESQLDTFCSLIKQNITEFYGSDPAESPDFARIINRDHFQRLKQMIDPNKVVSGGSTDADNLYISPTVMTQISWDDPVMQEEIFGPILPVLTYQDLDQAISKIKEQPKPLSLYLFSPDKSTQQQIIDNIPFGGGCINDTLVHLSNPDLPFGGIGHSGFGNYHGKSSFDLFTHQKSIMKRSSWIKNPFRYPPYEGNLKWLKKLTKYL</sequence>
<comment type="similarity">
    <text evidence="1 3 5">Belongs to the aldehyde dehydrogenase family.</text>
</comment>
<dbReference type="Pfam" id="PF00171">
    <property type="entry name" value="Aldedh"/>
    <property type="match status" value="1"/>
</dbReference>
<organism evidence="7 8">
    <name type="scientific">Fodinibius salicampi</name>
    <dbReference type="NCBI Taxonomy" id="1920655"/>
    <lineage>
        <taxon>Bacteria</taxon>
        <taxon>Pseudomonadati</taxon>
        <taxon>Balneolota</taxon>
        <taxon>Balneolia</taxon>
        <taxon>Balneolales</taxon>
        <taxon>Balneolaceae</taxon>
        <taxon>Fodinibius</taxon>
    </lineage>
</organism>
<protein>
    <recommendedName>
        <fullName evidence="3">Aldehyde dehydrogenase</fullName>
    </recommendedName>
</protein>
<dbReference type="InterPro" id="IPR015590">
    <property type="entry name" value="Aldehyde_DH_dom"/>
</dbReference>
<dbReference type="PROSITE" id="PS00687">
    <property type="entry name" value="ALDEHYDE_DEHYDR_GLU"/>
    <property type="match status" value="1"/>
</dbReference>
<dbReference type="RefSeq" id="WP_265791705.1">
    <property type="nucleotide sequence ID" value="NZ_BAABRS010000005.1"/>
</dbReference>
<dbReference type="InterPro" id="IPR029510">
    <property type="entry name" value="Ald_DH_CS_GLU"/>
</dbReference>
<reference evidence="7 8" key="1">
    <citation type="submission" date="2021-11" db="EMBL/GenBank/DDBJ databases">
        <title>Aliifidinibius sp. nov., a new bacterium isolated from saline soil.</title>
        <authorList>
            <person name="Galisteo C."/>
            <person name="De La Haba R."/>
            <person name="Sanchez-Porro C."/>
            <person name="Ventosa A."/>
        </authorList>
    </citation>
    <scope>NUCLEOTIDE SEQUENCE [LARGE SCALE GENOMIC DNA]</scope>
    <source>
        <strain evidence="7 8">KACC 190600</strain>
    </source>
</reference>
<dbReference type="InterPro" id="IPR016163">
    <property type="entry name" value="Ald_DH_C"/>
</dbReference>
<evidence type="ECO:0000256" key="5">
    <source>
        <dbReference type="RuleBase" id="RU003345"/>
    </source>
</evidence>
<evidence type="ECO:0000256" key="3">
    <source>
        <dbReference type="PIRNR" id="PIRNR036492"/>
    </source>
</evidence>
<dbReference type="Proteomes" id="UP001207337">
    <property type="component" value="Unassembled WGS sequence"/>
</dbReference>
<accession>A0ABT3Q2T8</accession>
<dbReference type="CDD" id="cd07136">
    <property type="entry name" value="ALDH_YwdH-P39616"/>
    <property type="match status" value="1"/>
</dbReference>
<evidence type="ECO:0000259" key="6">
    <source>
        <dbReference type="Pfam" id="PF00171"/>
    </source>
</evidence>
<keyword evidence="8" id="KW-1185">Reference proteome</keyword>
<feature type="domain" description="Aldehyde dehydrogenase" evidence="6">
    <location>
        <begin position="3"/>
        <end position="425"/>
    </location>
</feature>
<evidence type="ECO:0000256" key="2">
    <source>
        <dbReference type="ARBA" id="ARBA00023002"/>
    </source>
</evidence>
<dbReference type="InterPro" id="IPR016162">
    <property type="entry name" value="Ald_DH_N"/>
</dbReference>
<keyword evidence="2 3" id="KW-0560">Oxidoreductase</keyword>
<feature type="active site" evidence="4">
    <location>
        <position position="207"/>
    </location>
</feature>
<evidence type="ECO:0000256" key="1">
    <source>
        <dbReference type="ARBA" id="ARBA00009986"/>
    </source>
</evidence>
<dbReference type="Gene3D" id="3.40.309.10">
    <property type="entry name" value="Aldehyde Dehydrogenase, Chain A, domain 2"/>
    <property type="match status" value="1"/>
</dbReference>
<evidence type="ECO:0000256" key="4">
    <source>
        <dbReference type="PROSITE-ProRule" id="PRU10007"/>
    </source>
</evidence>
<evidence type="ECO:0000313" key="8">
    <source>
        <dbReference type="Proteomes" id="UP001207337"/>
    </source>
</evidence>
<dbReference type="SUPFAM" id="SSF53720">
    <property type="entry name" value="ALDH-like"/>
    <property type="match status" value="1"/>
</dbReference>